<dbReference type="AlphaFoldDB" id="A0YGC9"/>
<keyword evidence="1" id="KW-0812">Transmembrane</keyword>
<protein>
    <recommendedName>
        <fullName evidence="5">BatD</fullName>
    </recommendedName>
</protein>
<dbReference type="InterPro" id="IPR025738">
    <property type="entry name" value="BatD"/>
</dbReference>
<evidence type="ECO:0008006" key="5">
    <source>
        <dbReference type="Google" id="ProtNLM"/>
    </source>
</evidence>
<organism evidence="3 4">
    <name type="scientific">marine gamma proteobacterium HTCC2143</name>
    <dbReference type="NCBI Taxonomy" id="247633"/>
    <lineage>
        <taxon>Bacteria</taxon>
        <taxon>Pseudomonadati</taxon>
        <taxon>Pseudomonadota</taxon>
        <taxon>Gammaproteobacteria</taxon>
        <taxon>Cellvibrionales</taxon>
        <taxon>Spongiibacteraceae</taxon>
        <taxon>BD1-7 clade</taxon>
    </lineage>
</organism>
<dbReference type="STRING" id="247633.GP2143_11297"/>
<keyword evidence="1" id="KW-0472">Membrane</keyword>
<evidence type="ECO:0000313" key="3">
    <source>
        <dbReference type="EMBL" id="EAW30155.1"/>
    </source>
</evidence>
<reference evidence="3 4" key="1">
    <citation type="journal article" date="2010" name="J. Bacteriol.">
        <title>Genome sequence of the oligotrophic marine Gammaproteobacterium HTCC2143, isolated from the Oregon Coast.</title>
        <authorList>
            <person name="Oh H.M."/>
            <person name="Kang I."/>
            <person name="Ferriera S."/>
            <person name="Giovannoni S.J."/>
            <person name="Cho J.C."/>
        </authorList>
    </citation>
    <scope>NUCLEOTIDE SEQUENCE [LARGE SCALE GENOMIC DNA]</scope>
    <source>
        <strain evidence="3 4">HTCC2143</strain>
    </source>
</reference>
<feature type="signal peptide" evidence="2">
    <location>
        <begin position="1"/>
        <end position="18"/>
    </location>
</feature>
<evidence type="ECO:0000313" key="4">
    <source>
        <dbReference type="Proteomes" id="UP000004931"/>
    </source>
</evidence>
<proteinExistence type="predicted"/>
<comment type="caution">
    <text evidence="3">The sequence shown here is derived from an EMBL/GenBank/DDBJ whole genome shotgun (WGS) entry which is preliminary data.</text>
</comment>
<sequence>MRVIYLLLLSIASLPVFAVTLEQLQQQGHLVINYRFSPREQVIQYQPVTIEIEVATDRWFARGVRIDDLDIEGAVINHQGNLSTNSSRQQGGVTWAVQLWTVVIYPQKSGVLTIPTIGLFVSVNAGSEPPVEGKISLPEKTLDVEVPDAMMGVDQWWATTGLTVKQSFEGLKDTYQPGDAITHTIDMKIESVPAMMLPQLIPASIDGLAVYTRQPVVNDYNNRGVLKGTRKQQFIYTVEQSGDFSLPAYQFYWWNLADMKKESIFLASQTFRASGDGIATVRADDSLLDNMASIPWGVLAGGISVWLVFWAGSLWLPIKRLRDYRVAWWSKKRLEQRFLDATKALNGELALQSLYDLLAQRQGREFVTLEQTFRDDKICAELVLQLKHFVYGSGSALTIAEAKQLLASINSKQVRVWPWQKRVDFSLNHRRVP</sequence>
<dbReference type="eggNOG" id="ENOG502Z8JG">
    <property type="taxonomic scope" value="Bacteria"/>
</dbReference>
<keyword evidence="2" id="KW-0732">Signal</keyword>
<accession>A0YGC9</accession>
<gene>
    <name evidence="3" type="ORF">GP2143_11297</name>
</gene>
<dbReference type="EMBL" id="AAVT01000010">
    <property type="protein sequence ID" value="EAW30155.1"/>
    <property type="molecule type" value="Genomic_DNA"/>
</dbReference>
<evidence type="ECO:0000256" key="1">
    <source>
        <dbReference type="SAM" id="Phobius"/>
    </source>
</evidence>
<keyword evidence="1" id="KW-1133">Transmembrane helix</keyword>
<dbReference type="PANTHER" id="PTHR40940:SF1">
    <property type="entry name" value="PROTEIN BATD"/>
    <property type="match status" value="1"/>
</dbReference>
<evidence type="ECO:0000256" key="2">
    <source>
        <dbReference type="SAM" id="SignalP"/>
    </source>
</evidence>
<dbReference type="Proteomes" id="UP000004931">
    <property type="component" value="Unassembled WGS sequence"/>
</dbReference>
<dbReference type="OrthoDB" id="5293418at2"/>
<dbReference type="PANTHER" id="PTHR40940">
    <property type="entry name" value="PROTEIN BATD-RELATED"/>
    <property type="match status" value="1"/>
</dbReference>
<keyword evidence="4" id="KW-1185">Reference proteome</keyword>
<feature type="chain" id="PRO_5002630761" description="BatD" evidence="2">
    <location>
        <begin position="19"/>
        <end position="433"/>
    </location>
</feature>
<feature type="transmembrane region" description="Helical" evidence="1">
    <location>
        <begin position="294"/>
        <end position="316"/>
    </location>
</feature>
<name>A0YGC9_9GAMM</name>